<comment type="similarity">
    <text evidence="1 2">Belongs to the NPR3 family.</text>
</comment>
<evidence type="ECO:0000313" key="6">
    <source>
        <dbReference type="Proteomes" id="UP001165121"/>
    </source>
</evidence>
<protein>
    <submittedName>
        <fullName evidence="5">Unnamed protein product</fullName>
    </submittedName>
</protein>
<name>A0A9W7D0I7_9STRA</name>
<proteinExistence type="inferred from homology"/>
<feature type="compositionally biased region" description="Low complexity" evidence="3">
    <location>
        <begin position="549"/>
        <end position="569"/>
    </location>
</feature>
<dbReference type="GO" id="GO:0034198">
    <property type="term" value="P:cellular response to amino acid starvation"/>
    <property type="evidence" value="ECO:0007669"/>
    <property type="project" value="TreeGrafter"/>
</dbReference>
<evidence type="ECO:0000259" key="4">
    <source>
        <dbReference type="Pfam" id="PF24064"/>
    </source>
</evidence>
<dbReference type="AlphaFoldDB" id="A0A9W7D0I7"/>
<dbReference type="GO" id="GO:1990130">
    <property type="term" value="C:GATOR1 complex"/>
    <property type="evidence" value="ECO:0007669"/>
    <property type="project" value="TreeGrafter"/>
</dbReference>
<reference evidence="5" key="1">
    <citation type="submission" date="2023-04" db="EMBL/GenBank/DDBJ databases">
        <title>Phytophthora fragariaefolia NBRC 109709.</title>
        <authorList>
            <person name="Ichikawa N."/>
            <person name="Sato H."/>
            <person name="Tonouchi N."/>
        </authorList>
    </citation>
    <scope>NUCLEOTIDE SEQUENCE</scope>
    <source>
        <strain evidence="5">NBRC 109709</strain>
    </source>
</reference>
<evidence type="ECO:0000313" key="5">
    <source>
        <dbReference type="EMBL" id="GMF52307.1"/>
    </source>
</evidence>
<feature type="region of interest" description="Disordered" evidence="3">
    <location>
        <begin position="397"/>
        <end position="425"/>
    </location>
</feature>
<feature type="compositionally biased region" description="Polar residues" evidence="3">
    <location>
        <begin position="26"/>
        <end position="36"/>
    </location>
</feature>
<dbReference type="Pfam" id="PF24064">
    <property type="entry name" value="HTH_NPRL3"/>
    <property type="match status" value="1"/>
</dbReference>
<dbReference type="GO" id="GO:1904262">
    <property type="term" value="P:negative regulation of TORC1 signaling"/>
    <property type="evidence" value="ECO:0007669"/>
    <property type="project" value="TreeGrafter"/>
</dbReference>
<feature type="compositionally biased region" description="Basic residues" evidence="3">
    <location>
        <begin position="9"/>
        <end position="20"/>
    </location>
</feature>
<dbReference type="EMBL" id="BSXT01003074">
    <property type="protein sequence ID" value="GMF52307.1"/>
    <property type="molecule type" value="Genomic_DNA"/>
</dbReference>
<evidence type="ECO:0000256" key="2">
    <source>
        <dbReference type="RuleBase" id="RU368069"/>
    </source>
</evidence>
<dbReference type="PANTHER" id="PTHR13153:SF5">
    <property type="entry name" value="GATOR COMPLEX PROTEIN NPRL3"/>
    <property type="match status" value="1"/>
</dbReference>
<comment type="caution">
    <text evidence="5">The sequence shown here is derived from an EMBL/GenBank/DDBJ whole genome shotgun (WGS) entry which is preliminary data.</text>
</comment>
<feature type="domain" description="GATOR1 complex protein NPRL3 C-terminal HTH" evidence="4">
    <location>
        <begin position="905"/>
        <end position="963"/>
    </location>
</feature>
<dbReference type="InterPro" id="IPR005365">
    <property type="entry name" value="Npr3"/>
</dbReference>
<feature type="region of interest" description="Disordered" evidence="3">
    <location>
        <begin position="108"/>
        <end position="158"/>
    </location>
</feature>
<dbReference type="Proteomes" id="UP001165121">
    <property type="component" value="Unassembled WGS sequence"/>
</dbReference>
<evidence type="ECO:0000256" key="3">
    <source>
        <dbReference type="SAM" id="MobiDB-lite"/>
    </source>
</evidence>
<feature type="region of interest" description="Disordered" evidence="3">
    <location>
        <begin position="1"/>
        <end position="39"/>
    </location>
</feature>
<feature type="compositionally biased region" description="Low complexity" evidence="3">
    <location>
        <begin position="397"/>
        <end position="410"/>
    </location>
</feature>
<feature type="region of interest" description="Disordered" evidence="3">
    <location>
        <begin position="194"/>
        <end position="244"/>
    </location>
</feature>
<feature type="compositionally biased region" description="Polar residues" evidence="3">
    <location>
        <begin position="838"/>
        <end position="848"/>
    </location>
</feature>
<accession>A0A9W7D0I7</accession>
<feature type="compositionally biased region" description="Basic and acidic residues" evidence="3">
    <location>
        <begin position="206"/>
        <end position="219"/>
    </location>
</feature>
<dbReference type="OrthoDB" id="18648at2759"/>
<dbReference type="PANTHER" id="PTHR13153">
    <property type="entry name" value="CGTHBA PROTEIN -14 GENE PROTEIN"/>
    <property type="match status" value="1"/>
</dbReference>
<evidence type="ECO:0000256" key="1">
    <source>
        <dbReference type="ARBA" id="ARBA00010546"/>
    </source>
</evidence>
<feature type="compositionally biased region" description="Basic and acidic residues" evidence="3">
    <location>
        <begin position="109"/>
        <end position="150"/>
    </location>
</feature>
<feature type="region of interest" description="Disordered" evidence="3">
    <location>
        <begin position="549"/>
        <end position="588"/>
    </location>
</feature>
<dbReference type="Pfam" id="PF03666">
    <property type="entry name" value="NPR3"/>
    <property type="match status" value="2"/>
</dbReference>
<keyword evidence="6" id="KW-1185">Reference proteome</keyword>
<gene>
    <name evidence="5" type="ORF">Pfra01_002137600</name>
</gene>
<organism evidence="5 6">
    <name type="scientific">Phytophthora fragariaefolia</name>
    <dbReference type="NCBI Taxonomy" id="1490495"/>
    <lineage>
        <taxon>Eukaryota</taxon>
        <taxon>Sar</taxon>
        <taxon>Stramenopiles</taxon>
        <taxon>Oomycota</taxon>
        <taxon>Peronosporomycetes</taxon>
        <taxon>Peronosporales</taxon>
        <taxon>Peronosporaceae</taxon>
        <taxon>Phytophthora</taxon>
    </lineage>
</organism>
<sequence>MEEEAQLHHLPRHEKKRLVKGWHASQGPSDPSSTVPINGCEVTEGFTHGGSMRSLFATPPGALAYDSQRMNSWRSTTDLFSGTPHNQSDEEKIPKTVGQVRHAYRTRARKQEAREASNAIQKREKFLEMRRGPRWRDQLSKAKKTTKESEAPEAGQGIINVEESAIDDAADAPQDESGGELQLLNLPVDEVVTNTHPSHAANPLHPEPRVLHPRPDRRARQPPASPQHDALSPPLTPSHPSHLTSKCSHLHLEVALTSHYKSTSQQPLPNCTPSIPLYHLHKSPPAFNICTNSYTVILPLTSARMSAVPGPRMAGSCRLLGVALVVDDISKGCNLAFRYPAPSGESASSFHTLPAPLLAKLFRPKNALCNASFELVVDDLRFVSHPVLVSRRLPAAAPSDGSAAASGAPPTVIEQPGAAGSTGATGNETTMFNIIFALEDRPVQVSKGPEAFDGTFDTQLLPLQQADEEELLARRRSSAQAYHTVAAQLSNGLLHEELRVGFVSKEVRELLQLRDELAQSERNAGNNGTGIPGVTSGNSVSAAVAAGATSGGSLTSSTGGAGAATSGSSLHHHHHHRKDTESGSSTVEVDPQTLIDVSLGKSVLANDLKRVFHGLEESGAAHVVLNGWVKLSLTLTDAVTVRMASLRPYHTLLLLADKDDIMNKLPADHARQLRELVEAVNPLKSFQDLALETGVPIHQVFRLAAHLVYWGFGRIVDAITLYNIYQVNSKADLHITSLLAQEFRRKFAPYELGEVLSTFSGSRRIGEYMKTLSTTKKTEYIHMLIWLLQQRFIVQLHRYIYFMIPSDGDFAAEPNGVGNSVGSSSPALMASGFRRQRGNSSVTNTSAHGSVPIAQTPPMNPAAMALPSPPTAPLADDNPAADGRGGNNVPMAQVMSVASQLLFTDQERAYLAKIAKPNPLFTLFKRLCVYFHGEHHFEEIMWRENLSRGELRTVLSTYQDIIVCCLHE</sequence>
<dbReference type="GO" id="GO:0010508">
    <property type="term" value="P:positive regulation of autophagy"/>
    <property type="evidence" value="ECO:0007669"/>
    <property type="project" value="TreeGrafter"/>
</dbReference>
<dbReference type="GO" id="GO:0038202">
    <property type="term" value="P:TORC1 signaling"/>
    <property type="evidence" value="ECO:0007669"/>
    <property type="project" value="TreeGrafter"/>
</dbReference>
<dbReference type="InterPro" id="IPR056603">
    <property type="entry name" value="HTH_NPRL3"/>
</dbReference>
<feature type="region of interest" description="Disordered" evidence="3">
    <location>
        <begin position="834"/>
        <end position="861"/>
    </location>
</feature>